<gene>
    <name evidence="2" type="ORF">PAI11_28430</name>
</gene>
<protein>
    <submittedName>
        <fullName evidence="2">Virulence factor Mce family protein</fullName>
    </submittedName>
</protein>
<dbReference type="PANTHER" id="PTHR33371">
    <property type="entry name" value="INTERMEMBRANE PHOSPHOLIPID TRANSPORT SYSTEM BINDING PROTEIN MLAD-RELATED"/>
    <property type="match status" value="1"/>
</dbReference>
<dbReference type="EMBL" id="AGUD01000227">
    <property type="protein sequence ID" value="EHN10313.1"/>
    <property type="molecule type" value="Genomic_DNA"/>
</dbReference>
<dbReference type="Proteomes" id="UP000005143">
    <property type="component" value="Unassembled WGS sequence"/>
</dbReference>
<organism evidence="2 3">
    <name type="scientific">Patulibacter medicamentivorans</name>
    <dbReference type="NCBI Taxonomy" id="1097667"/>
    <lineage>
        <taxon>Bacteria</taxon>
        <taxon>Bacillati</taxon>
        <taxon>Actinomycetota</taxon>
        <taxon>Thermoleophilia</taxon>
        <taxon>Solirubrobacterales</taxon>
        <taxon>Patulibacteraceae</taxon>
        <taxon>Patulibacter</taxon>
    </lineage>
</organism>
<dbReference type="PANTHER" id="PTHR33371:SF4">
    <property type="entry name" value="INTERMEMBRANE PHOSPHOLIPID TRANSPORT SYSTEM BINDING PROTEIN MLAD"/>
    <property type="match status" value="1"/>
</dbReference>
<accession>H0E7N9</accession>
<dbReference type="Pfam" id="PF02470">
    <property type="entry name" value="MlaD"/>
    <property type="match status" value="1"/>
</dbReference>
<evidence type="ECO:0000313" key="2">
    <source>
        <dbReference type="EMBL" id="EHN10313.1"/>
    </source>
</evidence>
<feature type="domain" description="Mce/MlaD" evidence="1">
    <location>
        <begin position="15"/>
        <end position="90"/>
    </location>
</feature>
<dbReference type="InterPro" id="IPR052336">
    <property type="entry name" value="MlaD_Phospholipid_Transporter"/>
</dbReference>
<evidence type="ECO:0000259" key="1">
    <source>
        <dbReference type="Pfam" id="PF02470"/>
    </source>
</evidence>
<proteinExistence type="predicted"/>
<sequence>MVLTIVVIQGRSQPHSVRASFSAAISVAPGLDVQVDGVDVGKIKKVEYQDGQAIVELGIKDENVWPLRRGTTAAIRFGTTIGNGTRSVSLYPGPRDAPPIPEGGIIGEKHTTTPVEFDQVFDTLDASTRRRLRSMLQGTAGALEGHGPALRSGLRQAPGGIETTGDVIGDLLVDDTALKGLIANADRVTSTLAARKPVLSDLVTVAARTFDAFGQRTAQVRASLDRFAPTLDDTKRTLARSDSSLDKVDRLFAALGPGARELPSLSKTASKALVRLEDVAPVAVRTLETARVAAPRVTSLLDTGTPFMPKATKALSDLAPMLECIRPYAPEIAGMLSTWGGFTKNYDTTSHYGRIHLREGITSVNGALPSSEFITSVPATDTRYALPRPPGLNAGKPYFLPQCGITKDALDPSKDPERP</sequence>
<reference evidence="2 3" key="1">
    <citation type="journal article" date="2013" name="Biodegradation">
        <title>Quantitative proteomic analysis of ibuprofen-degrading Patulibacter sp. strain I11.</title>
        <authorList>
            <person name="Almeida B."/>
            <person name="Kjeldal H."/>
            <person name="Lolas I."/>
            <person name="Knudsen A.D."/>
            <person name="Carvalho G."/>
            <person name="Nielsen K.L."/>
            <person name="Barreto Crespo M.T."/>
            <person name="Stensballe A."/>
            <person name="Nielsen J.L."/>
        </authorList>
    </citation>
    <scope>NUCLEOTIDE SEQUENCE [LARGE SCALE GENOMIC DNA]</scope>
    <source>
        <strain evidence="2 3">I11</strain>
    </source>
</reference>
<name>H0E7N9_9ACTN</name>
<keyword evidence="3" id="KW-1185">Reference proteome</keyword>
<dbReference type="InterPro" id="IPR003399">
    <property type="entry name" value="Mce/MlaD"/>
</dbReference>
<evidence type="ECO:0000313" key="3">
    <source>
        <dbReference type="Proteomes" id="UP000005143"/>
    </source>
</evidence>
<dbReference type="AlphaFoldDB" id="H0E7N9"/>
<comment type="caution">
    <text evidence="2">The sequence shown here is derived from an EMBL/GenBank/DDBJ whole genome shotgun (WGS) entry which is preliminary data.</text>
</comment>